<dbReference type="EMBL" id="KQ086014">
    <property type="protein sequence ID" value="KLO10878.1"/>
    <property type="molecule type" value="Genomic_DNA"/>
</dbReference>
<organism evidence="2 3">
    <name type="scientific">Schizopora paradoxa</name>
    <dbReference type="NCBI Taxonomy" id="27342"/>
    <lineage>
        <taxon>Eukaryota</taxon>
        <taxon>Fungi</taxon>
        <taxon>Dikarya</taxon>
        <taxon>Basidiomycota</taxon>
        <taxon>Agaricomycotina</taxon>
        <taxon>Agaricomycetes</taxon>
        <taxon>Hymenochaetales</taxon>
        <taxon>Schizoporaceae</taxon>
        <taxon>Schizopora</taxon>
    </lineage>
</organism>
<feature type="compositionally biased region" description="Polar residues" evidence="1">
    <location>
        <begin position="25"/>
        <end position="36"/>
    </location>
</feature>
<feature type="region of interest" description="Disordered" evidence="1">
    <location>
        <begin position="1"/>
        <end position="101"/>
    </location>
</feature>
<accession>A0A0H2RN52</accession>
<name>A0A0H2RN52_9AGAM</name>
<gene>
    <name evidence="2" type="ORF">SCHPADRAFT_495628</name>
</gene>
<reference evidence="2 3" key="1">
    <citation type="submission" date="2015-04" db="EMBL/GenBank/DDBJ databases">
        <title>Complete genome sequence of Schizopora paradoxa KUC8140, a cosmopolitan wood degrader in East Asia.</title>
        <authorList>
            <consortium name="DOE Joint Genome Institute"/>
            <person name="Min B."/>
            <person name="Park H."/>
            <person name="Jang Y."/>
            <person name="Kim J.-J."/>
            <person name="Kim K.H."/>
            <person name="Pangilinan J."/>
            <person name="Lipzen A."/>
            <person name="Riley R."/>
            <person name="Grigoriev I.V."/>
            <person name="Spatafora J.W."/>
            <person name="Choi I.-G."/>
        </authorList>
    </citation>
    <scope>NUCLEOTIDE SEQUENCE [LARGE SCALE GENOMIC DNA]</scope>
    <source>
        <strain evidence="2 3">KUC8140</strain>
    </source>
</reference>
<evidence type="ECO:0000256" key="1">
    <source>
        <dbReference type="SAM" id="MobiDB-lite"/>
    </source>
</evidence>
<sequence>MSSLGHLSASPFATLDGNHVPRDSYPSNISPNSPGEQSALAAQVEGPYRDLDFESPPPSASSSREAHSMRSSRAFSTSTHQSHRATNNPYIVPQQPPTPYSDSRVTLNPYANAQRSLNPYLNAEPQTNPFADTHLFIDPQEEKATVQQVNSGQLWVEEPDISHVLAYLQRGSSATPVQNSTDDGHQSKNRLSEGSSTMEMPSSPPLAEAIAM</sequence>
<feature type="compositionally biased region" description="Polar residues" evidence="1">
    <location>
        <begin position="75"/>
        <end position="89"/>
    </location>
</feature>
<protein>
    <submittedName>
        <fullName evidence="2">Uncharacterized protein</fullName>
    </submittedName>
</protein>
<keyword evidence="3" id="KW-1185">Reference proteome</keyword>
<proteinExistence type="predicted"/>
<evidence type="ECO:0000313" key="2">
    <source>
        <dbReference type="EMBL" id="KLO10878.1"/>
    </source>
</evidence>
<dbReference type="AlphaFoldDB" id="A0A0H2RN52"/>
<dbReference type="InParanoid" id="A0A0H2RN52"/>
<evidence type="ECO:0000313" key="3">
    <source>
        <dbReference type="Proteomes" id="UP000053477"/>
    </source>
</evidence>
<feature type="region of interest" description="Disordered" evidence="1">
    <location>
        <begin position="173"/>
        <end position="212"/>
    </location>
</feature>
<dbReference type="Proteomes" id="UP000053477">
    <property type="component" value="Unassembled WGS sequence"/>
</dbReference>